<evidence type="ECO:0008006" key="3">
    <source>
        <dbReference type="Google" id="ProtNLM"/>
    </source>
</evidence>
<reference evidence="1" key="1">
    <citation type="journal article" date="2014" name="Int. J. Syst. Evol. Microbiol.">
        <title>Complete genome sequence of Corynebacterium casei LMG S-19264T (=DSM 44701T), isolated from a smear-ripened cheese.</title>
        <authorList>
            <consortium name="US DOE Joint Genome Institute (JGI-PGF)"/>
            <person name="Walter F."/>
            <person name="Albersmeier A."/>
            <person name="Kalinowski J."/>
            <person name="Ruckert C."/>
        </authorList>
    </citation>
    <scope>NUCLEOTIDE SEQUENCE</scope>
    <source>
        <strain evidence="1">CGMCC 4.7679</strain>
    </source>
</reference>
<protein>
    <recommendedName>
        <fullName evidence="3">MobA protein</fullName>
    </recommendedName>
</protein>
<dbReference type="RefSeq" id="WP_145935231.1">
    <property type="nucleotide sequence ID" value="NZ_BNAV01000001.1"/>
</dbReference>
<organism evidence="1 2">
    <name type="scientific">Amycolatopsis bartoniae</name>
    <dbReference type="NCBI Taxonomy" id="941986"/>
    <lineage>
        <taxon>Bacteria</taxon>
        <taxon>Bacillati</taxon>
        <taxon>Actinomycetota</taxon>
        <taxon>Actinomycetes</taxon>
        <taxon>Pseudonocardiales</taxon>
        <taxon>Pseudonocardiaceae</taxon>
        <taxon>Amycolatopsis</taxon>
    </lineage>
</organism>
<sequence>MSLDELFARPPLRWGLRGDPHVWEAMRDRLRGQEPPGNQFAARTLFERTFTEVTGASLDGPVAESASVYLPQFRVGSGMSDGHVSLHFWKFTGLPILLDRWAASAAPSAWPEP</sequence>
<dbReference type="AlphaFoldDB" id="A0A8H9INP7"/>
<comment type="caution">
    <text evidence="1">The sequence shown here is derived from an EMBL/GenBank/DDBJ whole genome shotgun (WGS) entry which is preliminary data.</text>
</comment>
<dbReference type="OrthoDB" id="9799092at2"/>
<evidence type="ECO:0000313" key="1">
    <source>
        <dbReference type="EMBL" id="GHF39773.1"/>
    </source>
</evidence>
<gene>
    <name evidence="1" type="ORF">GCM10017566_11390</name>
</gene>
<accession>A0A8H9INP7</accession>
<name>A0A8H9INP7_9PSEU</name>
<evidence type="ECO:0000313" key="2">
    <source>
        <dbReference type="Proteomes" id="UP000658656"/>
    </source>
</evidence>
<dbReference type="Proteomes" id="UP000658656">
    <property type="component" value="Unassembled WGS sequence"/>
</dbReference>
<reference evidence="1" key="2">
    <citation type="submission" date="2020-09" db="EMBL/GenBank/DDBJ databases">
        <authorList>
            <person name="Sun Q."/>
            <person name="Zhou Y."/>
        </authorList>
    </citation>
    <scope>NUCLEOTIDE SEQUENCE</scope>
    <source>
        <strain evidence="1">CGMCC 4.7679</strain>
    </source>
</reference>
<dbReference type="EMBL" id="BNAV01000001">
    <property type="protein sequence ID" value="GHF39773.1"/>
    <property type="molecule type" value="Genomic_DNA"/>
</dbReference>
<proteinExistence type="predicted"/>
<keyword evidence="2" id="KW-1185">Reference proteome</keyword>